<gene>
    <name evidence="1" type="ORF">M378DRAFT_162850</name>
</gene>
<dbReference type="AlphaFoldDB" id="A0A0C2X7J0"/>
<organism evidence="1 2">
    <name type="scientific">Amanita muscaria (strain Koide BX008)</name>
    <dbReference type="NCBI Taxonomy" id="946122"/>
    <lineage>
        <taxon>Eukaryota</taxon>
        <taxon>Fungi</taxon>
        <taxon>Dikarya</taxon>
        <taxon>Basidiomycota</taxon>
        <taxon>Agaricomycotina</taxon>
        <taxon>Agaricomycetes</taxon>
        <taxon>Agaricomycetidae</taxon>
        <taxon>Agaricales</taxon>
        <taxon>Pluteineae</taxon>
        <taxon>Amanitaceae</taxon>
        <taxon>Amanita</taxon>
    </lineage>
</organism>
<dbReference type="Proteomes" id="UP000054549">
    <property type="component" value="Unassembled WGS sequence"/>
</dbReference>
<keyword evidence="2" id="KW-1185">Reference proteome</keyword>
<evidence type="ECO:0000313" key="2">
    <source>
        <dbReference type="Proteomes" id="UP000054549"/>
    </source>
</evidence>
<dbReference type="HOGENOM" id="CLU_2096261_0_0_1"/>
<accession>A0A0C2X7J0</accession>
<dbReference type="EMBL" id="KN818247">
    <property type="protein sequence ID" value="KIL64718.1"/>
    <property type="molecule type" value="Genomic_DNA"/>
</dbReference>
<dbReference type="InParanoid" id="A0A0C2X7J0"/>
<sequence>MSAAFSIGEVEVRAYDEERSTSREVSSTTSHFRMHLIIPGTLSTTTTPEIIRHRNLPWEEDHSQTETHSPIRIAAAAYSTNEPSRIEITRRDLRVSRHIARCFGIETPLTHIAVEQ</sequence>
<reference evidence="1 2" key="1">
    <citation type="submission" date="2014-04" db="EMBL/GenBank/DDBJ databases">
        <title>Evolutionary Origins and Diversification of the Mycorrhizal Mutualists.</title>
        <authorList>
            <consortium name="DOE Joint Genome Institute"/>
            <consortium name="Mycorrhizal Genomics Consortium"/>
            <person name="Kohler A."/>
            <person name="Kuo A."/>
            <person name="Nagy L.G."/>
            <person name="Floudas D."/>
            <person name="Copeland A."/>
            <person name="Barry K.W."/>
            <person name="Cichocki N."/>
            <person name="Veneault-Fourrey C."/>
            <person name="LaButti K."/>
            <person name="Lindquist E.A."/>
            <person name="Lipzen A."/>
            <person name="Lundell T."/>
            <person name="Morin E."/>
            <person name="Murat C."/>
            <person name="Riley R."/>
            <person name="Ohm R."/>
            <person name="Sun H."/>
            <person name="Tunlid A."/>
            <person name="Henrissat B."/>
            <person name="Grigoriev I.V."/>
            <person name="Hibbett D.S."/>
            <person name="Martin F."/>
        </authorList>
    </citation>
    <scope>NUCLEOTIDE SEQUENCE [LARGE SCALE GENOMIC DNA]</scope>
    <source>
        <strain evidence="1 2">Koide BX008</strain>
    </source>
</reference>
<name>A0A0C2X7J0_AMAMK</name>
<proteinExistence type="predicted"/>
<protein>
    <submittedName>
        <fullName evidence="1">Uncharacterized protein</fullName>
    </submittedName>
</protein>
<evidence type="ECO:0000313" key="1">
    <source>
        <dbReference type="EMBL" id="KIL64718.1"/>
    </source>
</evidence>